<dbReference type="PANTHER" id="PTHR41534:SF2">
    <property type="entry name" value="3-PHENYLPROPIONATE_CINNAMIC ACID DIOXYGENASE SUBUNIT BETA"/>
    <property type="match status" value="1"/>
</dbReference>
<evidence type="ECO:0000313" key="4">
    <source>
        <dbReference type="Proteomes" id="UP000571950"/>
    </source>
</evidence>
<dbReference type="Proteomes" id="UP000571950">
    <property type="component" value="Unassembled WGS sequence"/>
</dbReference>
<keyword evidence="2" id="KW-0560">Oxidoreductase</keyword>
<evidence type="ECO:0000256" key="2">
    <source>
        <dbReference type="ARBA" id="ARBA00023002"/>
    </source>
</evidence>
<dbReference type="InterPro" id="IPR000391">
    <property type="entry name" value="Rng_hydr_dOase-bsu"/>
</dbReference>
<keyword evidence="4" id="KW-1185">Reference proteome</keyword>
<dbReference type="EMBL" id="JACIDT010000009">
    <property type="protein sequence ID" value="MBB3927076.1"/>
    <property type="molecule type" value="Genomic_DNA"/>
</dbReference>
<dbReference type="CDD" id="cd00667">
    <property type="entry name" value="ring_hydroxylating_dioxygenases_beta"/>
    <property type="match status" value="1"/>
</dbReference>
<keyword evidence="3" id="KW-0223">Dioxygenase</keyword>
<comment type="caution">
    <text evidence="3">The sequence shown here is derived from an EMBL/GenBank/DDBJ whole genome shotgun (WGS) entry which is preliminary data.</text>
</comment>
<sequence>MPRNDAAMLETLILHHRIERFYYDEAALLDDRRYEEWLALFAEDIHYVMPLRTNRVRRERKLEYSAPQESAYFDEDHASLDMRVRKFASGTNWAEEPPSRTRHLIGNVRVDAGETGGGEASEIAVRSAFIIYRNRLERQTEVFAGERQDVLRAEGDSFRIARRRILLDQATLLTSSLSFFF</sequence>
<accession>A0A7W6BHG0</accession>
<organism evidence="3 4">
    <name type="scientific">Sphingobium jiangsuense</name>
    <dbReference type="NCBI Taxonomy" id="870476"/>
    <lineage>
        <taxon>Bacteria</taxon>
        <taxon>Pseudomonadati</taxon>
        <taxon>Pseudomonadota</taxon>
        <taxon>Alphaproteobacteria</taxon>
        <taxon>Sphingomonadales</taxon>
        <taxon>Sphingomonadaceae</taxon>
        <taxon>Sphingobium</taxon>
    </lineage>
</organism>
<evidence type="ECO:0000256" key="1">
    <source>
        <dbReference type="ARBA" id="ARBA00009570"/>
    </source>
</evidence>
<dbReference type="GO" id="GO:0051213">
    <property type="term" value="F:dioxygenase activity"/>
    <property type="evidence" value="ECO:0007669"/>
    <property type="project" value="UniProtKB-KW"/>
</dbReference>
<dbReference type="Pfam" id="PF00866">
    <property type="entry name" value="Ring_hydroxyl_B"/>
    <property type="match status" value="1"/>
</dbReference>
<dbReference type="RefSeq" id="WP_246343745.1">
    <property type="nucleotide sequence ID" value="NZ_BSPS01000023.1"/>
</dbReference>
<reference evidence="3 4" key="1">
    <citation type="submission" date="2020-08" db="EMBL/GenBank/DDBJ databases">
        <title>Genomic Encyclopedia of Type Strains, Phase IV (KMG-IV): sequencing the most valuable type-strain genomes for metagenomic binning, comparative biology and taxonomic classification.</title>
        <authorList>
            <person name="Goeker M."/>
        </authorList>
    </citation>
    <scope>NUCLEOTIDE SEQUENCE [LARGE SCALE GENOMIC DNA]</scope>
    <source>
        <strain evidence="3 4">DSM 26189</strain>
    </source>
</reference>
<evidence type="ECO:0000313" key="3">
    <source>
        <dbReference type="EMBL" id="MBB3927076.1"/>
    </source>
</evidence>
<proteinExistence type="inferred from homology"/>
<protein>
    <submittedName>
        <fullName evidence="3">3-phenylpropionate/cinnamic acid dioxygenase small subunit</fullName>
    </submittedName>
</protein>
<dbReference type="InterPro" id="IPR032710">
    <property type="entry name" value="NTF2-like_dom_sf"/>
</dbReference>
<dbReference type="Gene3D" id="3.10.450.50">
    <property type="match status" value="1"/>
</dbReference>
<dbReference type="PANTHER" id="PTHR41534">
    <property type="entry name" value="BLR3401 PROTEIN"/>
    <property type="match status" value="1"/>
</dbReference>
<name>A0A7W6BHG0_9SPHN</name>
<dbReference type="NCBIfam" id="NF007479">
    <property type="entry name" value="PRK10069.1"/>
    <property type="match status" value="1"/>
</dbReference>
<dbReference type="AlphaFoldDB" id="A0A7W6BHG0"/>
<dbReference type="SUPFAM" id="SSF54427">
    <property type="entry name" value="NTF2-like"/>
    <property type="match status" value="1"/>
</dbReference>
<gene>
    <name evidence="3" type="ORF">GGR43_002799</name>
</gene>
<dbReference type="GO" id="GO:0019380">
    <property type="term" value="P:3-phenylpropionate catabolic process"/>
    <property type="evidence" value="ECO:0007669"/>
    <property type="project" value="TreeGrafter"/>
</dbReference>
<comment type="similarity">
    <text evidence="1">Belongs to the bacterial ring-hydroxylating dioxygenase beta subunit family.</text>
</comment>